<gene>
    <name evidence="9 12" type="primary">lspA</name>
    <name evidence="12" type="ORF">IFK94_09120</name>
</gene>
<keyword evidence="3 9" id="KW-0645">Protease</keyword>
<keyword evidence="6 9" id="KW-0378">Hydrolase</keyword>
<comment type="caution">
    <text evidence="9">Lacks conserved residue(s) required for the propagation of feature annotation.</text>
</comment>
<comment type="similarity">
    <text evidence="1 9 11">Belongs to the peptidase A8 family.</text>
</comment>
<organism evidence="12 13">
    <name type="scientific">Candidatus Polarisedimenticola svalbardensis</name>
    <dbReference type="NCBI Taxonomy" id="2886004"/>
    <lineage>
        <taxon>Bacteria</taxon>
        <taxon>Pseudomonadati</taxon>
        <taxon>Acidobacteriota</taxon>
        <taxon>Candidatus Polarisedimenticolia</taxon>
        <taxon>Candidatus Polarisedimenticolales</taxon>
        <taxon>Candidatus Polarisedimenticolaceae</taxon>
        <taxon>Candidatus Polarisedimenticola</taxon>
    </lineage>
</organism>
<evidence type="ECO:0000256" key="4">
    <source>
        <dbReference type="ARBA" id="ARBA00022692"/>
    </source>
</evidence>
<dbReference type="NCBIfam" id="TIGR00077">
    <property type="entry name" value="lspA"/>
    <property type="match status" value="1"/>
</dbReference>
<evidence type="ECO:0000256" key="8">
    <source>
        <dbReference type="ARBA" id="ARBA00023136"/>
    </source>
</evidence>
<dbReference type="AlphaFoldDB" id="A0A8J6Y0V8"/>
<dbReference type="PROSITE" id="PS00855">
    <property type="entry name" value="SPASE_II"/>
    <property type="match status" value="1"/>
</dbReference>
<evidence type="ECO:0000313" key="13">
    <source>
        <dbReference type="Proteomes" id="UP000648239"/>
    </source>
</evidence>
<dbReference type="PANTHER" id="PTHR33695:SF1">
    <property type="entry name" value="LIPOPROTEIN SIGNAL PEPTIDASE"/>
    <property type="match status" value="1"/>
</dbReference>
<evidence type="ECO:0000256" key="1">
    <source>
        <dbReference type="ARBA" id="ARBA00006139"/>
    </source>
</evidence>
<evidence type="ECO:0000256" key="11">
    <source>
        <dbReference type="RuleBase" id="RU004181"/>
    </source>
</evidence>
<feature type="transmembrane region" description="Helical" evidence="9">
    <location>
        <begin position="69"/>
        <end position="91"/>
    </location>
</feature>
<evidence type="ECO:0000256" key="7">
    <source>
        <dbReference type="ARBA" id="ARBA00022989"/>
    </source>
</evidence>
<dbReference type="GO" id="GO:0004190">
    <property type="term" value="F:aspartic-type endopeptidase activity"/>
    <property type="evidence" value="ECO:0007669"/>
    <property type="project" value="UniProtKB-UniRule"/>
</dbReference>
<evidence type="ECO:0000256" key="9">
    <source>
        <dbReference type="HAMAP-Rule" id="MF_00161"/>
    </source>
</evidence>
<comment type="caution">
    <text evidence="12">The sequence shown here is derived from an EMBL/GenBank/DDBJ whole genome shotgun (WGS) entry which is preliminary data.</text>
</comment>
<reference evidence="12 13" key="1">
    <citation type="submission" date="2020-08" db="EMBL/GenBank/DDBJ databases">
        <title>Acidobacteriota in marine sediments use diverse sulfur dissimilation pathways.</title>
        <authorList>
            <person name="Wasmund K."/>
        </authorList>
    </citation>
    <scope>NUCLEOTIDE SEQUENCE [LARGE SCALE GENOMIC DNA]</scope>
    <source>
        <strain evidence="12">MAG AM4</strain>
    </source>
</reference>
<evidence type="ECO:0000256" key="5">
    <source>
        <dbReference type="ARBA" id="ARBA00022750"/>
    </source>
</evidence>
<dbReference type="HAMAP" id="MF_00161">
    <property type="entry name" value="LspA"/>
    <property type="match status" value="1"/>
</dbReference>
<dbReference type="Proteomes" id="UP000648239">
    <property type="component" value="Unassembled WGS sequence"/>
</dbReference>
<evidence type="ECO:0000256" key="10">
    <source>
        <dbReference type="RuleBase" id="RU000594"/>
    </source>
</evidence>
<sequence length="182" mass="19771">MSLIGDFATRRRYFGGAAVVIVLDQATKIAAHAFLPGKDAVVVIPGFMNLAYSRNPGGLFGLFGTWSNAWRTSLLTLLPIAAVLLIGLFLARTKEQDRRTLFGLAMILGGATGNLIDRVFRGEVVDFLDVYASTQFLARWFVKQFGTAHWPTFNIADSAIVIGAGLLILDVLRPGQPAESEE</sequence>
<accession>A0A8J6Y0V8</accession>
<dbReference type="Pfam" id="PF01252">
    <property type="entry name" value="Peptidase_A8"/>
    <property type="match status" value="1"/>
</dbReference>
<keyword evidence="7 9" id="KW-1133">Transmembrane helix</keyword>
<dbReference type="GO" id="GO:0005886">
    <property type="term" value="C:plasma membrane"/>
    <property type="evidence" value="ECO:0007669"/>
    <property type="project" value="UniProtKB-SubCell"/>
</dbReference>
<evidence type="ECO:0000256" key="3">
    <source>
        <dbReference type="ARBA" id="ARBA00022670"/>
    </source>
</evidence>
<dbReference type="EMBL" id="JACXWD010000026">
    <property type="protein sequence ID" value="MBD3868273.1"/>
    <property type="molecule type" value="Genomic_DNA"/>
</dbReference>
<dbReference type="PANTHER" id="PTHR33695">
    <property type="entry name" value="LIPOPROTEIN SIGNAL PEPTIDASE"/>
    <property type="match status" value="1"/>
</dbReference>
<comment type="function">
    <text evidence="9 10">This protein specifically catalyzes the removal of signal peptides from prolipoproteins.</text>
</comment>
<feature type="active site" evidence="9">
    <location>
        <position position="126"/>
    </location>
</feature>
<evidence type="ECO:0000256" key="6">
    <source>
        <dbReference type="ARBA" id="ARBA00022801"/>
    </source>
</evidence>
<proteinExistence type="inferred from homology"/>
<keyword evidence="2 9" id="KW-1003">Cell membrane</keyword>
<evidence type="ECO:0000256" key="2">
    <source>
        <dbReference type="ARBA" id="ARBA00022475"/>
    </source>
</evidence>
<comment type="subcellular location">
    <subcellularLocation>
        <location evidence="9">Cell membrane</location>
        <topology evidence="9">Multi-pass membrane protein</topology>
    </subcellularLocation>
</comment>
<comment type="pathway">
    <text evidence="9">Protein modification; lipoprotein biosynthesis (signal peptide cleavage).</text>
</comment>
<protein>
    <recommendedName>
        <fullName evidence="9">Lipoprotein signal peptidase</fullName>
        <ecNumber evidence="9">3.4.23.36</ecNumber>
    </recommendedName>
    <alternativeName>
        <fullName evidence="9">Prolipoprotein signal peptidase</fullName>
    </alternativeName>
    <alternativeName>
        <fullName evidence="9">Signal peptidase II</fullName>
        <shortName evidence="9">SPase II</shortName>
    </alternativeName>
</protein>
<comment type="catalytic activity">
    <reaction evidence="9 10">
        <text>Release of signal peptides from bacterial membrane prolipoproteins. Hydrolyzes -Xaa-Yaa-Zaa-|-(S,diacylglyceryl)Cys-, in which Xaa is hydrophobic (preferably Leu), and Yaa (Ala or Ser) and Zaa (Gly or Ala) have small, neutral side chains.</text>
        <dbReference type="EC" id="3.4.23.36"/>
    </reaction>
</comment>
<dbReference type="UniPathway" id="UPA00665"/>
<name>A0A8J6Y0V8_9BACT</name>
<feature type="active site" evidence="9">
    <location>
        <position position="157"/>
    </location>
</feature>
<keyword evidence="5 9" id="KW-0064">Aspartyl protease</keyword>
<dbReference type="GO" id="GO:0006508">
    <property type="term" value="P:proteolysis"/>
    <property type="evidence" value="ECO:0007669"/>
    <property type="project" value="UniProtKB-KW"/>
</dbReference>
<dbReference type="InterPro" id="IPR001872">
    <property type="entry name" value="Peptidase_A8"/>
</dbReference>
<keyword evidence="8 9" id="KW-0472">Membrane</keyword>
<evidence type="ECO:0000313" key="12">
    <source>
        <dbReference type="EMBL" id="MBD3868273.1"/>
    </source>
</evidence>
<keyword evidence="4 9" id="KW-0812">Transmembrane</keyword>
<dbReference type="EC" id="3.4.23.36" evidence="9"/>
<dbReference type="PRINTS" id="PR00781">
    <property type="entry name" value="LIPOSIGPTASE"/>
</dbReference>